<dbReference type="Gene3D" id="1.25.40.10">
    <property type="entry name" value="Tetratricopeptide repeat domain"/>
    <property type="match status" value="1"/>
</dbReference>
<dbReference type="InterPro" id="IPR014162">
    <property type="entry name" value="CpoB_C"/>
</dbReference>
<dbReference type="InterPro" id="IPR032519">
    <property type="entry name" value="YbgF_tri"/>
</dbReference>
<proteinExistence type="inferred from homology"/>
<protein>
    <recommendedName>
        <fullName evidence="1">Cell division coordinator CpoB</fullName>
    </recommendedName>
</protein>
<dbReference type="Pfam" id="PF16331">
    <property type="entry name" value="TolA_bind_tri"/>
    <property type="match status" value="1"/>
</dbReference>
<dbReference type="SUPFAM" id="SSF48452">
    <property type="entry name" value="TPR-like"/>
    <property type="match status" value="1"/>
</dbReference>
<feature type="signal peptide" evidence="1">
    <location>
        <begin position="1"/>
        <end position="24"/>
    </location>
</feature>
<dbReference type="Gene3D" id="1.20.5.110">
    <property type="match status" value="1"/>
</dbReference>
<comment type="caution">
    <text evidence="3">The sequence shown here is derived from an EMBL/GenBank/DDBJ whole genome shotgun (WGS) entry which is preliminary data.</text>
</comment>
<dbReference type="GO" id="GO:0030288">
    <property type="term" value="C:outer membrane-bounded periplasmic space"/>
    <property type="evidence" value="ECO:0007669"/>
    <property type="project" value="UniProtKB-UniRule"/>
</dbReference>
<dbReference type="OrthoDB" id="9768142at2"/>
<dbReference type="InterPro" id="IPR034706">
    <property type="entry name" value="CpoB"/>
</dbReference>
<keyword evidence="1" id="KW-0132">Cell division</keyword>
<dbReference type="Pfam" id="PF13174">
    <property type="entry name" value="TPR_6"/>
    <property type="match status" value="2"/>
</dbReference>
<evidence type="ECO:0000256" key="1">
    <source>
        <dbReference type="HAMAP-Rule" id="MF_02066"/>
    </source>
</evidence>
<name>A0A1T2L4U2_9GAMM</name>
<keyword evidence="4" id="KW-1185">Reference proteome</keyword>
<dbReference type="HAMAP" id="MF_02066">
    <property type="entry name" value="CpoB"/>
    <property type="match status" value="1"/>
</dbReference>
<feature type="domain" description="YbgF trimerisation" evidence="2">
    <location>
        <begin position="35"/>
        <end position="101"/>
    </location>
</feature>
<feature type="chain" id="PRO_5013411242" description="Cell division coordinator CpoB" evidence="1">
    <location>
        <begin position="25"/>
        <end position="294"/>
    </location>
</feature>
<dbReference type="GO" id="GO:0070206">
    <property type="term" value="P:protein trimerization"/>
    <property type="evidence" value="ECO:0007669"/>
    <property type="project" value="InterPro"/>
</dbReference>
<reference evidence="3 4" key="1">
    <citation type="submission" date="2016-11" db="EMBL/GenBank/DDBJ databases">
        <title>Mixed transmission modes and dynamic genome evolution in an obligate animal-bacterial symbiosis.</title>
        <authorList>
            <person name="Russell S.L."/>
            <person name="Corbett-Detig R.B."/>
            <person name="Cavanaugh C.M."/>
        </authorList>
    </citation>
    <scope>NUCLEOTIDE SEQUENCE [LARGE SCALE GENOMIC DNA]</scope>
    <source>
        <strain evidence="3">Sveles-Q1</strain>
    </source>
</reference>
<dbReference type="AlphaFoldDB" id="A0A1T2L4U2"/>
<dbReference type="InterPro" id="IPR011990">
    <property type="entry name" value="TPR-like_helical_dom_sf"/>
</dbReference>
<keyword evidence="1" id="KW-0732">Signal</keyword>
<sequence precursor="true">MSILDRKPVYALLLAAAFSQSAIAAPVEPVTNNGLEVRMQRLERVLESSALLNMRSSLQQLQSEVQQLRGDLEQQNFELERLKKRQQELYLDIDRRLQARPTAVAPTLPTPPVARPGMPMIGPSLTQPASPSVAQPMAPALPMTTPQPALSTNPSMALQPQATVPSQGEQIAYQRAFGLLKEGNYRQAIGAFTSQLNAFPRGNYADNARYWMGEAYYVMRDFTPALAEFSKVQSEFPSSAKVADATLKIGYIRYELKEYDEARRVLDSVKSRYPGSRSARLADKRLQQMLREGR</sequence>
<accession>A0A1T2L4U2</accession>
<keyword evidence="1" id="KW-0131">Cell cycle</keyword>
<dbReference type="NCBIfam" id="TIGR02795">
    <property type="entry name" value="tol_pal_ybgF"/>
    <property type="match status" value="1"/>
</dbReference>
<gene>
    <name evidence="1" type="primary">cpoB</name>
    <name evidence="3" type="ORF">BOW53_08850</name>
</gene>
<dbReference type="InterPro" id="IPR019734">
    <property type="entry name" value="TPR_rpt"/>
</dbReference>
<comment type="subcellular location">
    <subcellularLocation>
        <location evidence="1">Periplasm</location>
    </subcellularLocation>
</comment>
<evidence type="ECO:0000313" key="3">
    <source>
        <dbReference type="EMBL" id="OOZ40127.1"/>
    </source>
</evidence>
<feature type="coiled-coil region" evidence="1">
    <location>
        <begin position="51"/>
        <end position="92"/>
    </location>
</feature>
<keyword evidence="1" id="KW-0574">Periplasm</keyword>
<dbReference type="Proteomes" id="UP000191110">
    <property type="component" value="Unassembled WGS sequence"/>
</dbReference>
<comment type="similarity">
    <text evidence="1">Belongs to the CpoB family.</text>
</comment>
<dbReference type="RefSeq" id="WP_078483720.1">
    <property type="nucleotide sequence ID" value="NZ_MPRL01000032.1"/>
</dbReference>
<dbReference type="EMBL" id="MPRL01000032">
    <property type="protein sequence ID" value="OOZ40127.1"/>
    <property type="molecule type" value="Genomic_DNA"/>
</dbReference>
<evidence type="ECO:0000313" key="4">
    <source>
        <dbReference type="Proteomes" id="UP000191110"/>
    </source>
</evidence>
<evidence type="ECO:0000259" key="2">
    <source>
        <dbReference type="Pfam" id="PF16331"/>
    </source>
</evidence>
<organism evidence="3 4">
    <name type="scientific">Solemya pervernicosa gill symbiont</name>
    <dbReference type="NCBI Taxonomy" id="642797"/>
    <lineage>
        <taxon>Bacteria</taxon>
        <taxon>Pseudomonadati</taxon>
        <taxon>Pseudomonadota</taxon>
        <taxon>Gammaproteobacteria</taxon>
        <taxon>sulfur-oxidizing symbionts</taxon>
    </lineage>
</organism>
<comment type="function">
    <text evidence="1">Mediates coordination of peptidoglycan synthesis and outer membrane constriction during cell division.</text>
</comment>
<dbReference type="GO" id="GO:0043093">
    <property type="term" value="P:FtsZ-dependent cytokinesis"/>
    <property type="evidence" value="ECO:0007669"/>
    <property type="project" value="UniProtKB-UniRule"/>
</dbReference>
<keyword evidence="1" id="KW-0175">Coiled coil</keyword>